<comment type="caution">
    <text evidence="1">The sequence shown here is derived from an EMBL/GenBank/DDBJ whole genome shotgun (WGS) entry which is preliminary data.</text>
</comment>
<sequence>MARFHADRPDPETVKRDGWQETGILAVHPDDARLDFVEREVIRRIGNRLYGARVDMPGSNIRSLRR</sequence>
<proteinExistence type="predicted"/>
<protein>
    <submittedName>
        <fullName evidence="1">Uncharacterized protein</fullName>
    </submittedName>
</protein>
<dbReference type="EMBL" id="JBHRYJ010000001">
    <property type="protein sequence ID" value="MFC3674677.1"/>
    <property type="molecule type" value="Genomic_DNA"/>
</dbReference>
<dbReference type="Proteomes" id="UP001595711">
    <property type="component" value="Unassembled WGS sequence"/>
</dbReference>
<organism evidence="1 2">
    <name type="scientific">Ferrovibrio xuzhouensis</name>
    <dbReference type="NCBI Taxonomy" id="1576914"/>
    <lineage>
        <taxon>Bacteria</taxon>
        <taxon>Pseudomonadati</taxon>
        <taxon>Pseudomonadota</taxon>
        <taxon>Alphaproteobacteria</taxon>
        <taxon>Rhodospirillales</taxon>
        <taxon>Rhodospirillaceae</taxon>
        <taxon>Ferrovibrio</taxon>
    </lineage>
</organism>
<keyword evidence="2" id="KW-1185">Reference proteome</keyword>
<name>A0ABV7VCL1_9PROT</name>
<reference evidence="2" key="1">
    <citation type="journal article" date="2019" name="Int. J. Syst. Evol. Microbiol.">
        <title>The Global Catalogue of Microorganisms (GCM) 10K type strain sequencing project: providing services to taxonomists for standard genome sequencing and annotation.</title>
        <authorList>
            <consortium name="The Broad Institute Genomics Platform"/>
            <consortium name="The Broad Institute Genome Sequencing Center for Infectious Disease"/>
            <person name="Wu L."/>
            <person name="Ma J."/>
        </authorList>
    </citation>
    <scope>NUCLEOTIDE SEQUENCE [LARGE SCALE GENOMIC DNA]</scope>
    <source>
        <strain evidence="2">KCTC 42182</strain>
    </source>
</reference>
<evidence type="ECO:0000313" key="2">
    <source>
        <dbReference type="Proteomes" id="UP001595711"/>
    </source>
</evidence>
<evidence type="ECO:0000313" key="1">
    <source>
        <dbReference type="EMBL" id="MFC3674677.1"/>
    </source>
</evidence>
<gene>
    <name evidence="1" type="ORF">ACFOOQ_03920</name>
</gene>
<dbReference type="RefSeq" id="WP_379722026.1">
    <property type="nucleotide sequence ID" value="NZ_JBHRYJ010000001.1"/>
</dbReference>
<accession>A0ABV7VCL1</accession>